<name>A0ACC6UA07_9BURK</name>
<gene>
    <name evidence="1" type="primary">mdtN</name>
    <name evidence="1" type="ORF">AB4Y32_32205</name>
</gene>
<proteinExistence type="predicted"/>
<reference evidence="1" key="1">
    <citation type="submission" date="2024-07" db="EMBL/GenBank/DDBJ databases">
        <title>A survey of Mimosa microsymbionts across Brazilian biomes reveals a high diversity of Paraburkholderia nodulating endemic species, but also that Cupriavidus is common as a symbiont of widespread species.</title>
        <authorList>
            <person name="Rouws L."/>
            <person name="Barauna A."/>
            <person name="Beukes C."/>
            <person name="Rouws J.R.C."/>
            <person name="De Faria S.M."/>
            <person name="Gross E."/>
            <person name="Bueno Dos Reis Junior F."/>
            <person name="Simon M.F."/>
            <person name="Maluk M."/>
            <person name="Odee D.W."/>
            <person name="Kenicer G."/>
            <person name="Young J.P.W."/>
            <person name="Reis V.M."/>
            <person name="Zilli J."/>
            <person name="James E.K."/>
        </authorList>
    </citation>
    <scope>NUCLEOTIDE SEQUENCE</scope>
    <source>
        <strain evidence="1">EG181B</strain>
    </source>
</reference>
<dbReference type="Proteomes" id="UP001558850">
    <property type="component" value="Unassembled WGS sequence"/>
</dbReference>
<evidence type="ECO:0000313" key="1">
    <source>
        <dbReference type="EMBL" id="MEX3936392.1"/>
    </source>
</evidence>
<comment type="caution">
    <text evidence="1">The sequence shown here is derived from an EMBL/GenBank/DDBJ whole genome shotgun (WGS) entry which is preliminary data.</text>
</comment>
<organism evidence="1 2">
    <name type="scientific">Paraburkholderia phymatum</name>
    <dbReference type="NCBI Taxonomy" id="148447"/>
    <lineage>
        <taxon>Bacteria</taxon>
        <taxon>Pseudomonadati</taxon>
        <taxon>Pseudomonadota</taxon>
        <taxon>Betaproteobacteria</taxon>
        <taxon>Burkholderiales</taxon>
        <taxon>Burkholderiaceae</taxon>
        <taxon>Paraburkholderia</taxon>
    </lineage>
</organism>
<keyword evidence="2" id="KW-1185">Reference proteome</keyword>
<sequence>MNDNPRPMRSTKYLPATVIVLMTVALLGVVLWRLDRAPETDDAYVYADTINVVPEVSGRIIELPVHDNQAVRQGDLLLRIDPRPYQAALDQARARLDTLNNQIVLTQRSVNAQQYNADSVQAVVERARAVASQAADTLRRTKPLLAQGYVSAEEVDRARTAQRSAQAELNAAMREAKQASAAVSGVDALVAQRAEVKAQIAIAELNLEYTEVRAPFDGRVVSLRTTVGQFASALKPVFTLIDTRHWYVVANFRETELKEVHAGTPSTVYLMSDTARRFNGTVDSVGYGVLPDDGGVVKEGLPNVQRTINWVHVSQRFPVKIAVRNPDPELFRLGTSAVATLNRSAPATAR</sequence>
<evidence type="ECO:0000313" key="2">
    <source>
        <dbReference type="Proteomes" id="UP001558850"/>
    </source>
</evidence>
<protein>
    <submittedName>
        <fullName evidence="1">Multidrug transporter subunit MdtN</fullName>
    </submittedName>
</protein>
<accession>A0ACC6UA07</accession>
<dbReference type="EMBL" id="JBFRCH010000031">
    <property type="protein sequence ID" value="MEX3936392.1"/>
    <property type="molecule type" value="Genomic_DNA"/>
</dbReference>